<reference evidence="2" key="1">
    <citation type="journal article" date="2020" name="Fungal Divers.">
        <title>Resolving the Mortierellaceae phylogeny through synthesis of multi-gene phylogenetics and phylogenomics.</title>
        <authorList>
            <person name="Vandepol N."/>
            <person name="Liber J."/>
            <person name="Desiro A."/>
            <person name="Na H."/>
            <person name="Kennedy M."/>
            <person name="Barry K."/>
            <person name="Grigoriev I.V."/>
            <person name="Miller A.N."/>
            <person name="O'Donnell K."/>
            <person name="Stajich J.E."/>
            <person name="Bonito G."/>
        </authorList>
    </citation>
    <scope>NUCLEOTIDE SEQUENCE</scope>
    <source>
        <strain evidence="2">MES-2147</strain>
    </source>
</reference>
<keyword evidence="3" id="KW-1185">Reference proteome</keyword>
<dbReference type="EMBL" id="JAAAHW010009733">
    <property type="protein sequence ID" value="KAF9936877.1"/>
    <property type="molecule type" value="Genomic_DNA"/>
</dbReference>
<evidence type="ECO:0000256" key="1">
    <source>
        <dbReference type="SAM" id="MobiDB-lite"/>
    </source>
</evidence>
<name>A0A9P6ILA3_9FUNG</name>
<protein>
    <submittedName>
        <fullName evidence="2">Uncharacterized protein</fullName>
    </submittedName>
</protein>
<comment type="caution">
    <text evidence="2">The sequence shown here is derived from an EMBL/GenBank/DDBJ whole genome shotgun (WGS) entry which is preliminary data.</text>
</comment>
<evidence type="ECO:0000313" key="2">
    <source>
        <dbReference type="EMBL" id="KAF9936877.1"/>
    </source>
</evidence>
<feature type="region of interest" description="Disordered" evidence="1">
    <location>
        <begin position="1"/>
        <end position="30"/>
    </location>
</feature>
<proteinExistence type="predicted"/>
<sequence>MGLFKSSKNKSASVATSPSATPRASMQDQRLALAKMTQEQALEILLRKTMADAASGPYLQAIQDRMSKMSSQAFRARFSSEIIAIPTRHDTKCGQRVVRWKDIQQCFENAKYIMNGGEAVLFLTDDDLDE</sequence>
<evidence type="ECO:0000313" key="3">
    <source>
        <dbReference type="Proteomes" id="UP000749646"/>
    </source>
</evidence>
<feature type="compositionally biased region" description="Low complexity" evidence="1">
    <location>
        <begin position="11"/>
        <end position="25"/>
    </location>
</feature>
<gene>
    <name evidence="2" type="ORF">BGZ65_001973</name>
</gene>
<dbReference type="Proteomes" id="UP000749646">
    <property type="component" value="Unassembled WGS sequence"/>
</dbReference>
<accession>A0A9P6ILA3</accession>
<organism evidence="2 3">
    <name type="scientific">Modicella reniformis</name>
    <dbReference type="NCBI Taxonomy" id="1440133"/>
    <lineage>
        <taxon>Eukaryota</taxon>
        <taxon>Fungi</taxon>
        <taxon>Fungi incertae sedis</taxon>
        <taxon>Mucoromycota</taxon>
        <taxon>Mortierellomycotina</taxon>
        <taxon>Mortierellomycetes</taxon>
        <taxon>Mortierellales</taxon>
        <taxon>Mortierellaceae</taxon>
        <taxon>Modicella</taxon>
    </lineage>
</organism>
<dbReference type="OrthoDB" id="2415394at2759"/>
<dbReference type="AlphaFoldDB" id="A0A9P6ILA3"/>